<dbReference type="Pfam" id="PF13412">
    <property type="entry name" value="HTH_24"/>
    <property type="match status" value="1"/>
</dbReference>
<dbReference type="Proteomes" id="UP001596395">
    <property type="component" value="Unassembled WGS sequence"/>
</dbReference>
<dbReference type="PANTHER" id="PTHR36216:SF1">
    <property type="entry name" value="HTH ARSR-TYPE DOMAIN-CONTAINING PROTEIN"/>
    <property type="match status" value="1"/>
</dbReference>
<dbReference type="InterPro" id="IPR011991">
    <property type="entry name" value="ArsR-like_HTH"/>
</dbReference>
<dbReference type="RefSeq" id="WP_336349394.1">
    <property type="nucleotide sequence ID" value="NZ_JAZAQL010000001.1"/>
</dbReference>
<dbReference type="InterPro" id="IPR036388">
    <property type="entry name" value="WH-like_DNA-bd_sf"/>
</dbReference>
<dbReference type="Pfam" id="PF24266">
    <property type="entry name" value="HTH_HVO_0163_N"/>
    <property type="match status" value="1"/>
</dbReference>
<feature type="domain" description="HVO-0163 N-terminal HTH" evidence="1">
    <location>
        <begin position="2"/>
        <end position="71"/>
    </location>
</feature>
<protein>
    <submittedName>
        <fullName evidence="2">Winged helix-turn-helix transcriptional regulator</fullName>
    </submittedName>
</protein>
<dbReference type="CDD" id="cd00090">
    <property type="entry name" value="HTH_ARSR"/>
    <property type="match status" value="1"/>
</dbReference>
<dbReference type="Gene3D" id="1.10.10.10">
    <property type="entry name" value="Winged helix-like DNA-binding domain superfamily/Winged helix DNA-binding domain"/>
    <property type="match status" value="2"/>
</dbReference>
<accession>A0ABD5VBJ9</accession>
<dbReference type="SUPFAM" id="SSF46785">
    <property type="entry name" value="Winged helix' DNA-binding domain"/>
    <property type="match status" value="2"/>
</dbReference>
<name>A0ABD5VBJ9_9EURY</name>
<evidence type="ECO:0000313" key="3">
    <source>
        <dbReference type="Proteomes" id="UP001596395"/>
    </source>
</evidence>
<evidence type="ECO:0000313" key="2">
    <source>
        <dbReference type="EMBL" id="MFC6952416.1"/>
    </source>
</evidence>
<comment type="caution">
    <text evidence="2">The sequence shown here is derived from an EMBL/GenBank/DDBJ whole genome shotgun (WGS) entry which is preliminary data.</text>
</comment>
<dbReference type="AlphaFoldDB" id="A0ABD5VBJ9"/>
<sequence>MTDTRTSIERAVATTPGVHFNELVRDTAYAPGQIQYHVRDLVDAGALAREELFGRTHYYPPEYDAFQRRVLALVRRETTRDVLLACLDDDSNRPGDVADRVGIARSTLEHHVTNLEAAGVLEKERDSRGRVTLALARPQRTADLLETVEPSVSDKLVDRFARLVDDLLAAD</sequence>
<gene>
    <name evidence="2" type="ORF">ACFQGB_06035</name>
</gene>
<proteinExistence type="predicted"/>
<reference evidence="2 3" key="1">
    <citation type="journal article" date="2019" name="Int. J. Syst. Evol. Microbiol.">
        <title>The Global Catalogue of Microorganisms (GCM) 10K type strain sequencing project: providing services to taxonomists for standard genome sequencing and annotation.</title>
        <authorList>
            <consortium name="The Broad Institute Genomics Platform"/>
            <consortium name="The Broad Institute Genome Sequencing Center for Infectious Disease"/>
            <person name="Wu L."/>
            <person name="Ma J."/>
        </authorList>
    </citation>
    <scope>NUCLEOTIDE SEQUENCE [LARGE SCALE GENOMIC DNA]</scope>
    <source>
        <strain evidence="2 3">GX26</strain>
    </source>
</reference>
<dbReference type="PANTHER" id="PTHR36216">
    <property type="entry name" value="TRANSCRIPTIONAL REGULATOR, TRMB"/>
    <property type="match status" value="1"/>
</dbReference>
<dbReference type="InterPro" id="IPR036390">
    <property type="entry name" value="WH_DNA-bd_sf"/>
</dbReference>
<dbReference type="InterPro" id="IPR056504">
    <property type="entry name" value="HTH_HVO_0163_N"/>
</dbReference>
<evidence type="ECO:0000259" key="1">
    <source>
        <dbReference type="Pfam" id="PF24266"/>
    </source>
</evidence>
<organism evidence="2 3">
    <name type="scientific">Halorubellus litoreus</name>
    <dbReference type="NCBI Taxonomy" id="755308"/>
    <lineage>
        <taxon>Archaea</taxon>
        <taxon>Methanobacteriati</taxon>
        <taxon>Methanobacteriota</taxon>
        <taxon>Stenosarchaea group</taxon>
        <taxon>Halobacteria</taxon>
        <taxon>Halobacteriales</taxon>
        <taxon>Halorubellaceae</taxon>
        <taxon>Halorubellus</taxon>
    </lineage>
</organism>
<dbReference type="EMBL" id="JBHSXN010000001">
    <property type="protein sequence ID" value="MFC6952416.1"/>
    <property type="molecule type" value="Genomic_DNA"/>
</dbReference>
<keyword evidence="3" id="KW-1185">Reference proteome</keyword>